<dbReference type="Proteomes" id="UP001232117">
    <property type="component" value="Chromosome"/>
</dbReference>
<keyword evidence="1" id="KW-0732">Signal</keyword>
<dbReference type="Pfam" id="PF14121">
    <property type="entry name" value="Porin_10"/>
    <property type="match status" value="1"/>
</dbReference>
<name>A0ABY8N8X6_9FLAO</name>
<dbReference type="InterPro" id="IPR025631">
    <property type="entry name" value="Porin_10"/>
</dbReference>
<protein>
    <submittedName>
        <fullName evidence="2">Porin</fullName>
    </submittedName>
</protein>
<feature type="signal peptide" evidence="1">
    <location>
        <begin position="1"/>
        <end position="18"/>
    </location>
</feature>
<sequence>MRIYLKLLFLFISIVAFSQNKKGATDFNSSYQNMSDSTKSIKKKTATIDRYRVITLDRDTTYIDTSLTIQKEYSHNYLRKDNFGLLPFPNDGQTYNTLQYSLTGFSLYPEFGFKAKHFNFLEADQIRYASVATPVTELYFKTTQLKGQSVDSFFTLNTSPNLNFSIAYRGLRSEGKYMNQLASTGNFRFTTSYNTSNQQYRANFHYVQQDILNEENGGITTVSDFESGDVDYKNRQRLEVFLTDAKSFLKGKRVFLDHVFRISTLSKSNNLYVNHQFNYENKFFEYNQATVPSTLSGTIVYRFGDSFKTSGINDQTHYNKMYNKFGLTYENSSIGKFRFFADDFRSNYYYNQILIFDNRTVVNILSQKINNLGSEYEYRKNKWNGKFLYSRSITNQSLSNLDAKMQFDLDEENQFTFQYQNINKLPNNNYNLYQSSYIAYNWSNDFKNEKINSLAATATNPWLNASFQFSVLKDHLYFNDVSSVSQKLTHTQIIAPAQYGGTINYMSLKLSKEFRSGKFALDNTVLYQRVGQDEVVLNVPELVTRNTIYFTDYFFKKALYLQAGLIFNYFTKYYANEYNPVVGEFFVQREKQIGDFPNLDFFVNAKIQRTRIYFKAEHFNSLLTGNNYFASPNNPYRDFTIRFGLIWNFFD</sequence>
<evidence type="ECO:0000313" key="3">
    <source>
        <dbReference type="Proteomes" id="UP001232117"/>
    </source>
</evidence>
<accession>A0ABY8N8X6</accession>
<keyword evidence="3" id="KW-1185">Reference proteome</keyword>
<feature type="chain" id="PRO_5045466237" evidence="1">
    <location>
        <begin position="19"/>
        <end position="651"/>
    </location>
</feature>
<proteinExistence type="predicted"/>
<dbReference type="RefSeq" id="WP_264532578.1">
    <property type="nucleotide sequence ID" value="NZ_CP092332.1"/>
</dbReference>
<organism evidence="2 3">
    <name type="scientific">Flavobacterium keumense</name>
    <dbReference type="NCBI Taxonomy" id="1306518"/>
    <lineage>
        <taxon>Bacteria</taxon>
        <taxon>Pseudomonadati</taxon>
        <taxon>Bacteroidota</taxon>
        <taxon>Flavobacteriia</taxon>
        <taxon>Flavobacteriales</taxon>
        <taxon>Flavobacteriaceae</taxon>
        <taxon>Flavobacterium</taxon>
    </lineage>
</organism>
<dbReference type="EMBL" id="CP092332">
    <property type="protein sequence ID" value="WGK94692.1"/>
    <property type="molecule type" value="Genomic_DNA"/>
</dbReference>
<evidence type="ECO:0000256" key="1">
    <source>
        <dbReference type="SAM" id="SignalP"/>
    </source>
</evidence>
<evidence type="ECO:0000313" key="2">
    <source>
        <dbReference type="EMBL" id="WGK94692.1"/>
    </source>
</evidence>
<gene>
    <name evidence="2" type="ORF">MG292_00240</name>
</gene>
<reference evidence="2 3" key="1">
    <citation type="submission" date="2023-06" db="EMBL/GenBank/DDBJ databases">
        <title>Complete Genome Sequence of Flavobacterium keumense K3R-10.</title>
        <authorList>
            <person name="Jeong H."/>
            <person name="Jhang S.Y."/>
            <person name="Kim J.N."/>
        </authorList>
    </citation>
    <scope>NUCLEOTIDE SEQUENCE [LARGE SCALE GENOMIC DNA]</scope>
    <source>
        <strain evidence="2 3">K3R-10</strain>
    </source>
</reference>